<reference evidence="3" key="1">
    <citation type="journal article" date="2009" name="Science">
        <title>The B73 maize genome: complexity, diversity, and dynamics.</title>
        <authorList>
            <person name="Schnable P.S."/>
            <person name="Ware D."/>
            <person name="Fulton R.S."/>
            <person name="Stein J.C."/>
            <person name="Wei F."/>
            <person name="Pasternak S."/>
            <person name="Liang C."/>
            <person name="Zhang J."/>
            <person name="Fulton L."/>
            <person name="Graves T.A."/>
            <person name="Minx P."/>
            <person name="Reily A.D."/>
            <person name="Courtney L."/>
            <person name="Kruchowski S.S."/>
            <person name="Tomlinson C."/>
            <person name="Strong C."/>
            <person name="Delehaunty K."/>
            <person name="Fronick C."/>
            <person name="Courtney B."/>
            <person name="Rock S.M."/>
            <person name="Belter E."/>
            <person name="Du F."/>
            <person name="Kim K."/>
            <person name="Abbott R.M."/>
            <person name="Cotton M."/>
            <person name="Levy A."/>
            <person name="Marchetto P."/>
            <person name="Ochoa K."/>
            <person name="Jackson S.M."/>
            <person name="Gillam B."/>
            <person name="Chen W."/>
            <person name="Yan L."/>
            <person name="Higginbotham J."/>
            <person name="Cardenas M."/>
            <person name="Waligorski J."/>
            <person name="Applebaum E."/>
            <person name="Phelps L."/>
            <person name="Falcone J."/>
            <person name="Kanchi K."/>
            <person name="Thane T."/>
            <person name="Scimone A."/>
            <person name="Thane N."/>
            <person name="Henke J."/>
            <person name="Wang T."/>
            <person name="Ruppert J."/>
            <person name="Shah N."/>
            <person name="Rotter K."/>
            <person name="Hodges J."/>
            <person name="Ingenthron E."/>
            <person name="Cordes M."/>
            <person name="Kohlberg S."/>
            <person name="Sgro J."/>
            <person name="Delgado B."/>
            <person name="Mead K."/>
            <person name="Chinwalla A."/>
            <person name="Leonard S."/>
            <person name="Crouse K."/>
            <person name="Collura K."/>
            <person name="Kudrna D."/>
            <person name="Currie J."/>
            <person name="He R."/>
            <person name="Angelova A."/>
            <person name="Rajasekar S."/>
            <person name="Mueller T."/>
            <person name="Lomeli R."/>
            <person name="Scara G."/>
            <person name="Ko A."/>
            <person name="Delaney K."/>
            <person name="Wissotski M."/>
            <person name="Lopez G."/>
            <person name="Campos D."/>
            <person name="Braidotti M."/>
            <person name="Ashley E."/>
            <person name="Golser W."/>
            <person name="Kim H."/>
            <person name="Lee S."/>
            <person name="Lin J."/>
            <person name="Dujmic Z."/>
            <person name="Kim W."/>
            <person name="Talag J."/>
            <person name="Zuccolo A."/>
            <person name="Fan C."/>
            <person name="Sebastian A."/>
            <person name="Kramer M."/>
            <person name="Spiegel L."/>
            <person name="Nascimento L."/>
            <person name="Zutavern T."/>
            <person name="Miller B."/>
            <person name="Ambroise C."/>
            <person name="Muller S."/>
            <person name="Spooner W."/>
            <person name="Narechania A."/>
            <person name="Ren L."/>
            <person name="Wei S."/>
            <person name="Kumari S."/>
            <person name="Faga B."/>
            <person name="Levy M.J."/>
            <person name="McMahan L."/>
            <person name="Van Buren P."/>
            <person name="Vaughn M.W."/>
            <person name="Ying K."/>
            <person name="Yeh C.-T."/>
            <person name="Emrich S.J."/>
            <person name="Jia Y."/>
            <person name="Kalyanaraman A."/>
            <person name="Hsia A.-P."/>
            <person name="Barbazuk W.B."/>
            <person name="Baucom R.S."/>
            <person name="Brutnell T.P."/>
            <person name="Carpita N.C."/>
            <person name="Chaparro C."/>
            <person name="Chia J.-M."/>
            <person name="Deragon J.-M."/>
            <person name="Estill J.C."/>
            <person name="Fu Y."/>
            <person name="Jeddeloh J.A."/>
            <person name="Han Y."/>
            <person name="Lee H."/>
            <person name="Li P."/>
            <person name="Lisch D.R."/>
            <person name="Liu S."/>
            <person name="Liu Z."/>
            <person name="Nagel D.H."/>
            <person name="McCann M.C."/>
            <person name="SanMiguel P."/>
            <person name="Myers A.M."/>
            <person name="Nettleton D."/>
            <person name="Nguyen J."/>
            <person name="Penning B.W."/>
            <person name="Ponnala L."/>
            <person name="Schneider K.L."/>
            <person name="Schwartz D.C."/>
            <person name="Sharma A."/>
            <person name="Soderlund C."/>
            <person name="Springer N.M."/>
            <person name="Sun Q."/>
            <person name="Wang H."/>
            <person name="Waterman M."/>
            <person name="Westerman R."/>
            <person name="Wolfgruber T.K."/>
            <person name="Yang L."/>
            <person name="Yu Y."/>
            <person name="Zhang L."/>
            <person name="Zhou S."/>
            <person name="Zhu Q."/>
            <person name="Bennetzen J.L."/>
            <person name="Dawe R.K."/>
            <person name="Jiang J."/>
            <person name="Jiang N."/>
            <person name="Presting G.G."/>
            <person name="Wessler S.R."/>
            <person name="Aluru S."/>
            <person name="Martienssen R.A."/>
            <person name="Clifton S.W."/>
            <person name="McCombie W.R."/>
            <person name="Wing R.A."/>
            <person name="Wilson R.K."/>
        </authorList>
    </citation>
    <scope>NUCLEOTIDE SEQUENCE [LARGE SCALE GENOMIC DNA]</scope>
    <source>
        <strain evidence="3">cv. B73</strain>
    </source>
</reference>
<feature type="compositionally biased region" description="Low complexity" evidence="1">
    <location>
        <begin position="35"/>
        <end position="51"/>
    </location>
</feature>
<dbReference type="Gramene" id="Zm00001eb218780_T001">
    <property type="protein sequence ID" value="Zm00001eb218780_P001"/>
    <property type="gene ID" value="Zm00001eb218780"/>
</dbReference>
<protein>
    <submittedName>
        <fullName evidence="2">Uncharacterized protein</fullName>
    </submittedName>
</protein>
<evidence type="ECO:0000313" key="2">
    <source>
        <dbReference type="EnsemblPlants" id="Zm00001eb218780_P001"/>
    </source>
</evidence>
<reference evidence="2" key="3">
    <citation type="submission" date="2021-05" db="UniProtKB">
        <authorList>
            <consortium name="EnsemblPlants"/>
        </authorList>
    </citation>
    <scope>IDENTIFICATION</scope>
    <source>
        <strain evidence="2">cv. B73</strain>
    </source>
</reference>
<keyword evidence="3" id="KW-1185">Reference proteome</keyword>
<dbReference type="AlphaFoldDB" id="A0A804P9Q0"/>
<organism evidence="2 3">
    <name type="scientific">Zea mays</name>
    <name type="common">Maize</name>
    <dbReference type="NCBI Taxonomy" id="4577"/>
    <lineage>
        <taxon>Eukaryota</taxon>
        <taxon>Viridiplantae</taxon>
        <taxon>Streptophyta</taxon>
        <taxon>Embryophyta</taxon>
        <taxon>Tracheophyta</taxon>
        <taxon>Spermatophyta</taxon>
        <taxon>Magnoliopsida</taxon>
        <taxon>Liliopsida</taxon>
        <taxon>Poales</taxon>
        <taxon>Poaceae</taxon>
        <taxon>PACMAD clade</taxon>
        <taxon>Panicoideae</taxon>
        <taxon>Andropogonodae</taxon>
        <taxon>Andropogoneae</taxon>
        <taxon>Tripsacinae</taxon>
        <taxon>Zea</taxon>
    </lineage>
</organism>
<accession>A0A804P9Q0</accession>
<proteinExistence type="predicted"/>
<sequence>MVMFPVFCQCPAAADNATALVTYVFCSAWPPPTTPRRSSPTSCSPRTRTCSLPPPSPSPIHSERHDAAAACACTEAERAAAAPLPMCVPRPGAVVKHDHGHSQIYSTRWSRRLKVRLVIKRYMICA</sequence>
<dbReference type="Proteomes" id="UP000007305">
    <property type="component" value="Chromosome 5"/>
</dbReference>
<reference evidence="2" key="2">
    <citation type="submission" date="2019-07" db="EMBL/GenBank/DDBJ databases">
        <authorList>
            <person name="Seetharam A."/>
            <person name="Woodhouse M."/>
            <person name="Cannon E."/>
        </authorList>
    </citation>
    <scope>NUCLEOTIDE SEQUENCE [LARGE SCALE GENOMIC DNA]</scope>
    <source>
        <strain evidence="2">cv. B73</strain>
    </source>
</reference>
<evidence type="ECO:0000256" key="1">
    <source>
        <dbReference type="SAM" id="MobiDB-lite"/>
    </source>
</evidence>
<dbReference type="EnsemblPlants" id="Zm00001eb218780_T001">
    <property type="protein sequence ID" value="Zm00001eb218780_P001"/>
    <property type="gene ID" value="Zm00001eb218780"/>
</dbReference>
<feature type="region of interest" description="Disordered" evidence="1">
    <location>
        <begin position="30"/>
        <end position="62"/>
    </location>
</feature>
<evidence type="ECO:0000313" key="3">
    <source>
        <dbReference type="Proteomes" id="UP000007305"/>
    </source>
</evidence>
<dbReference type="InParanoid" id="A0A804P9Q0"/>
<name>A0A804P9Q0_MAIZE</name>